<dbReference type="GO" id="GO:0006950">
    <property type="term" value="P:response to stress"/>
    <property type="evidence" value="ECO:0007669"/>
    <property type="project" value="TreeGrafter"/>
</dbReference>
<evidence type="ECO:0000313" key="2">
    <source>
        <dbReference type="EMBL" id="MBB5871516.1"/>
    </source>
</evidence>
<dbReference type="InterPro" id="IPR036390">
    <property type="entry name" value="WH_DNA-bd_sf"/>
</dbReference>
<dbReference type="Pfam" id="PF12802">
    <property type="entry name" value="MarR_2"/>
    <property type="match status" value="1"/>
</dbReference>
<dbReference type="InterPro" id="IPR036388">
    <property type="entry name" value="WH-like_DNA-bd_sf"/>
</dbReference>
<gene>
    <name evidence="2" type="ORF">F4553_004895</name>
</gene>
<accession>A0A841BVL5</accession>
<name>A0A841BVL5_9ACTN</name>
<dbReference type="EMBL" id="JACHMN010000002">
    <property type="protein sequence ID" value="MBB5871516.1"/>
    <property type="molecule type" value="Genomic_DNA"/>
</dbReference>
<keyword evidence="2" id="KW-0238">DNA-binding</keyword>
<comment type="caution">
    <text evidence="2">The sequence shown here is derived from an EMBL/GenBank/DDBJ whole genome shotgun (WGS) entry which is preliminary data.</text>
</comment>
<dbReference type="SUPFAM" id="SSF46785">
    <property type="entry name" value="Winged helix' DNA-binding domain"/>
    <property type="match status" value="1"/>
</dbReference>
<reference evidence="2 3" key="1">
    <citation type="submission" date="2020-08" db="EMBL/GenBank/DDBJ databases">
        <title>Sequencing the genomes of 1000 actinobacteria strains.</title>
        <authorList>
            <person name="Klenk H.-P."/>
        </authorList>
    </citation>
    <scope>NUCLEOTIDE SEQUENCE [LARGE SCALE GENOMIC DNA]</scope>
    <source>
        <strain evidence="2 3">DSM 45362</strain>
    </source>
</reference>
<dbReference type="InterPro" id="IPR039422">
    <property type="entry name" value="MarR/SlyA-like"/>
</dbReference>
<dbReference type="RefSeq" id="WP_184839620.1">
    <property type="nucleotide sequence ID" value="NZ_JACHMN010000002.1"/>
</dbReference>
<dbReference type="SMART" id="SM00347">
    <property type="entry name" value="HTH_MARR"/>
    <property type="match status" value="1"/>
</dbReference>
<evidence type="ECO:0000259" key="1">
    <source>
        <dbReference type="PROSITE" id="PS50995"/>
    </source>
</evidence>
<dbReference type="AlphaFoldDB" id="A0A841BVL5"/>
<dbReference type="GO" id="GO:0003700">
    <property type="term" value="F:DNA-binding transcription factor activity"/>
    <property type="evidence" value="ECO:0007669"/>
    <property type="project" value="InterPro"/>
</dbReference>
<dbReference type="PANTHER" id="PTHR33164:SF99">
    <property type="entry name" value="MARR FAMILY REGULATORY PROTEIN"/>
    <property type="match status" value="1"/>
</dbReference>
<evidence type="ECO:0000313" key="3">
    <source>
        <dbReference type="Proteomes" id="UP000587527"/>
    </source>
</evidence>
<keyword evidence="3" id="KW-1185">Reference proteome</keyword>
<organism evidence="2 3">
    <name type="scientific">Allocatelliglobosispora scoriae</name>
    <dbReference type="NCBI Taxonomy" id="643052"/>
    <lineage>
        <taxon>Bacteria</taxon>
        <taxon>Bacillati</taxon>
        <taxon>Actinomycetota</taxon>
        <taxon>Actinomycetes</taxon>
        <taxon>Micromonosporales</taxon>
        <taxon>Micromonosporaceae</taxon>
        <taxon>Allocatelliglobosispora</taxon>
    </lineage>
</organism>
<feature type="domain" description="HTH marR-type" evidence="1">
    <location>
        <begin position="14"/>
        <end position="149"/>
    </location>
</feature>
<dbReference type="PANTHER" id="PTHR33164">
    <property type="entry name" value="TRANSCRIPTIONAL REGULATOR, MARR FAMILY"/>
    <property type="match status" value="1"/>
</dbReference>
<dbReference type="PROSITE" id="PS50995">
    <property type="entry name" value="HTH_MARR_2"/>
    <property type="match status" value="1"/>
</dbReference>
<proteinExistence type="predicted"/>
<dbReference type="InterPro" id="IPR000835">
    <property type="entry name" value="HTH_MarR-typ"/>
</dbReference>
<dbReference type="GO" id="GO:0003677">
    <property type="term" value="F:DNA binding"/>
    <property type="evidence" value="ECO:0007669"/>
    <property type="project" value="UniProtKB-KW"/>
</dbReference>
<sequence>MPVITEPRWLTDSEQGAWRAYLAGSRLLTLHLERELQKHGLSMSDYEILVHLSESPERRLRMSELARATLLEKSRLSHQITRMERDSLVARESCPGDRRGQYAVLTPTGLETIERVAPFHVAEVRRRLFDLITPEQLAALQETFALVADRIQHSPACVEAERALADE</sequence>
<dbReference type="Gene3D" id="1.10.10.10">
    <property type="entry name" value="Winged helix-like DNA-binding domain superfamily/Winged helix DNA-binding domain"/>
    <property type="match status" value="1"/>
</dbReference>
<protein>
    <submittedName>
        <fullName evidence="2">DNA-binding MarR family transcriptional regulator</fullName>
    </submittedName>
</protein>
<dbReference type="Proteomes" id="UP000587527">
    <property type="component" value="Unassembled WGS sequence"/>
</dbReference>